<dbReference type="EC" id="2.7.13.3" evidence="3"/>
<dbReference type="PANTHER" id="PTHR45453:SF1">
    <property type="entry name" value="PHOSPHATE REGULON SENSOR PROTEIN PHOR"/>
    <property type="match status" value="1"/>
</dbReference>
<dbReference type="CDD" id="cd00075">
    <property type="entry name" value="HATPase"/>
    <property type="match status" value="1"/>
</dbReference>
<dbReference type="InterPro" id="IPR005467">
    <property type="entry name" value="His_kinase_dom"/>
</dbReference>
<keyword evidence="7" id="KW-0418">Kinase</keyword>
<evidence type="ECO:0000256" key="7">
    <source>
        <dbReference type="ARBA" id="ARBA00022777"/>
    </source>
</evidence>
<keyword evidence="6" id="KW-0547">Nucleotide-binding</keyword>
<proteinExistence type="predicted"/>
<keyword evidence="4" id="KW-0597">Phosphoprotein</keyword>
<dbReference type="PRINTS" id="PR00344">
    <property type="entry name" value="BCTRLSENSOR"/>
</dbReference>
<evidence type="ECO:0000256" key="6">
    <source>
        <dbReference type="ARBA" id="ARBA00022741"/>
    </source>
</evidence>
<evidence type="ECO:0000259" key="10">
    <source>
        <dbReference type="PROSITE" id="PS50109"/>
    </source>
</evidence>
<dbReference type="InterPro" id="IPR004358">
    <property type="entry name" value="Sig_transdc_His_kin-like_C"/>
</dbReference>
<keyword evidence="8" id="KW-0067">ATP-binding</keyword>
<accession>A0A917LYV9</accession>
<dbReference type="SUPFAM" id="SSF55874">
    <property type="entry name" value="ATPase domain of HSP90 chaperone/DNA topoisomerase II/histidine kinase"/>
    <property type="match status" value="1"/>
</dbReference>
<dbReference type="InterPro" id="IPR036890">
    <property type="entry name" value="HATPase_C_sf"/>
</dbReference>
<dbReference type="GO" id="GO:0016036">
    <property type="term" value="P:cellular response to phosphate starvation"/>
    <property type="evidence" value="ECO:0007669"/>
    <property type="project" value="TreeGrafter"/>
</dbReference>
<dbReference type="Gene3D" id="3.30.565.10">
    <property type="entry name" value="Histidine kinase-like ATPase, C-terminal domain"/>
    <property type="match status" value="1"/>
</dbReference>
<keyword evidence="12" id="KW-1185">Reference proteome</keyword>
<dbReference type="PROSITE" id="PS50109">
    <property type="entry name" value="HIS_KIN"/>
    <property type="match status" value="1"/>
</dbReference>
<keyword evidence="5" id="KW-0808">Transferase</keyword>
<organism evidence="11 12">
    <name type="scientific">Paenibacillus radicis</name>
    <name type="common">ex Gao et al. 2016</name>
    <dbReference type="NCBI Taxonomy" id="1737354"/>
    <lineage>
        <taxon>Bacteria</taxon>
        <taxon>Bacillati</taxon>
        <taxon>Bacillota</taxon>
        <taxon>Bacilli</taxon>
        <taxon>Bacillales</taxon>
        <taxon>Paenibacillaceae</taxon>
        <taxon>Paenibacillus</taxon>
    </lineage>
</organism>
<feature type="domain" description="Histidine kinase" evidence="10">
    <location>
        <begin position="1"/>
        <end position="107"/>
    </location>
</feature>
<dbReference type="PANTHER" id="PTHR45453">
    <property type="entry name" value="PHOSPHATE REGULON SENSOR PROTEIN PHOR"/>
    <property type="match status" value="1"/>
</dbReference>
<evidence type="ECO:0000256" key="4">
    <source>
        <dbReference type="ARBA" id="ARBA00022553"/>
    </source>
</evidence>
<evidence type="ECO:0000256" key="1">
    <source>
        <dbReference type="ARBA" id="ARBA00000085"/>
    </source>
</evidence>
<evidence type="ECO:0000313" key="11">
    <source>
        <dbReference type="EMBL" id="GGG64726.1"/>
    </source>
</evidence>
<dbReference type="GO" id="GO:0005886">
    <property type="term" value="C:plasma membrane"/>
    <property type="evidence" value="ECO:0007669"/>
    <property type="project" value="UniProtKB-SubCell"/>
</dbReference>
<reference evidence="11 12" key="1">
    <citation type="journal article" date="2014" name="Int. J. Syst. Evol. Microbiol.">
        <title>Complete genome sequence of Corynebacterium casei LMG S-19264T (=DSM 44701T), isolated from a smear-ripened cheese.</title>
        <authorList>
            <consortium name="US DOE Joint Genome Institute (JGI-PGF)"/>
            <person name="Walter F."/>
            <person name="Albersmeier A."/>
            <person name="Kalinowski J."/>
            <person name="Ruckert C."/>
        </authorList>
    </citation>
    <scope>NUCLEOTIDE SEQUENCE [LARGE SCALE GENOMIC DNA]</scope>
    <source>
        <strain evidence="11 12">CGMCC 1.15286</strain>
    </source>
</reference>
<evidence type="ECO:0000256" key="2">
    <source>
        <dbReference type="ARBA" id="ARBA00004651"/>
    </source>
</evidence>
<gene>
    <name evidence="11" type="ORF">GCM10010918_18570</name>
</gene>
<evidence type="ECO:0000256" key="8">
    <source>
        <dbReference type="ARBA" id="ARBA00022840"/>
    </source>
</evidence>
<evidence type="ECO:0000313" key="12">
    <source>
        <dbReference type="Proteomes" id="UP000600247"/>
    </source>
</evidence>
<sequence length="107" mass="11855">MQLFMILLDNAIKFTQEHGQIDLGCVKQGRSVLITVKDNGAGILKSDLPLVFNRFYKGDYARDRWDQGAGLGLLIAHWIVDQHQGSIRISSEAGQGTMVAIRFPLIG</sequence>
<dbReference type="Pfam" id="PF02518">
    <property type="entry name" value="HATPase_c"/>
    <property type="match status" value="1"/>
</dbReference>
<evidence type="ECO:0000256" key="9">
    <source>
        <dbReference type="ARBA" id="ARBA00023012"/>
    </source>
</evidence>
<dbReference type="Proteomes" id="UP000600247">
    <property type="component" value="Unassembled WGS sequence"/>
</dbReference>
<dbReference type="EMBL" id="BMHY01000003">
    <property type="protein sequence ID" value="GGG64726.1"/>
    <property type="molecule type" value="Genomic_DNA"/>
</dbReference>
<comment type="subcellular location">
    <subcellularLocation>
        <location evidence="2">Cell membrane</location>
        <topology evidence="2">Multi-pass membrane protein</topology>
    </subcellularLocation>
</comment>
<dbReference type="SMART" id="SM00387">
    <property type="entry name" value="HATPase_c"/>
    <property type="match status" value="1"/>
</dbReference>
<dbReference type="FunFam" id="3.30.565.10:FF:000006">
    <property type="entry name" value="Sensor histidine kinase WalK"/>
    <property type="match status" value="1"/>
</dbReference>
<dbReference type="InterPro" id="IPR003594">
    <property type="entry name" value="HATPase_dom"/>
</dbReference>
<name>A0A917LYV9_9BACL</name>
<evidence type="ECO:0000256" key="5">
    <source>
        <dbReference type="ARBA" id="ARBA00022679"/>
    </source>
</evidence>
<protein>
    <recommendedName>
        <fullName evidence="3">histidine kinase</fullName>
        <ecNumber evidence="3">2.7.13.3</ecNumber>
    </recommendedName>
</protein>
<comment type="catalytic activity">
    <reaction evidence="1">
        <text>ATP + protein L-histidine = ADP + protein N-phospho-L-histidine.</text>
        <dbReference type="EC" id="2.7.13.3"/>
    </reaction>
</comment>
<dbReference type="GO" id="GO:0000155">
    <property type="term" value="F:phosphorelay sensor kinase activity"/>
    <property type="evidence" value="ECO:0007669"/>
    <property type="project" value="TreeGrafter"/>
</dbReference>
<comment type="caution">
    <text evidence="11">The sequence shown here is derived from an EMBL/GenBank/DDBJ whole genome shotgun (WGS) entry which is preliminary data.</text>
</comment>
<dbReference type="AlphaFoldDB" id="A0A917LYV9"/>
<keyword evidence="9" id="KW-0902">Two-component regulatory system</keyword>
<dbReference type="InterPro" id="IPR050351">
    <property type="entry name" value="BphY/WalK/GraS-like"/>
</dbReference>
<evidence type="ECO:0000256" key="3">
    <source>
        <dbReference type="ARBA" id="ARBA00012438"/>
    </source>
</evidence>
<dbReference type="GO" id="GO:0004721">
    <property type="term" value="F:phosphoprotein phosphatase activity"/>
    <property type="evidence" value="ECO:0007669"/>
    <property type="project" value="TreeGrafter"/>
</dbReference>
<dbReference type="GO" id="GO:0005524">
    <property type="term" value="F:ATP binding"/>
    <property type="evidence" value="ECO:0007669"/>
    <property type="project" value="UniProtKB-KW"/>
</dbReference>